<name>A0AAU7NQ72_9GAMM</name>
<keyword evidence="3" id="KW-1185">Reference proteome</keyword>
<dbReference type="RefSeq" id="WP_349431024.1">
    <property type="nucleotide sequence ID" value="NZ_CP157743.1"/>
</dbReference>
<dbReference type="Pfam" id="PF13148">
    <property type="entry name" value="DUF3987"/>
    <property type="match status" value="1"/>
</dbReference>
<organism evidence="2 3">
    <name type="scientific">Methylomarinum roseum</name>
    <dbReference type="NCBI Taxonomy" id="3067653"/>
    <lineage>
        <taxon>Bacteria</taxon>
        <taxon>Pseudomonadati</taxon>
        <taxon>Pseudomonadota</taxon>
        <taxon>Gammaproteobacteria</taxon>
        <taxon>Methylococcales</taxon>
        <taxon>Methylococcaceae</taxon>
        <taxon>Methylomarinum</taxon>
    </lineage>
</organism>
<protein>
    <submittedName>
        <fullName evidence="2">DUF3987 domain-containing protein</fullName>
    </submittedName>
</protein>
<sequence length="500" mass="56193">MTYLPEKITSEHLVGKKKHNRPGERGERGETPATTGTSTGRKRGESRRKLGENVYQSPKYPVEALGPLAAVCRTIAENGQVDAALAGQSLLSAVSLCSQGLYNVQTLFGVKPLSLYCLTVADSGDGKSTAEGIALKAIREHDRAEHELYKSKIEQEDEKPPKQRQEIISPYRMCNDATVQGVIRSLKTGFPSQGVFTAEGAVMLCGWGMSPENKLNTAGNLNRFWDGEPVSVMRGGEGRMQLYSRRFCAHWLIQPDAAQEAMNDPALSNIGLWPRFLISWPEPLQPRKFKPFDFEQDKYISPYWKRCWELLDSDVMGADNECGNLKTIPLSSGAHDEFIQFFESMERSRSSKNALNFVKAFAVRATEQACRIAGNLAVYRHHEAPGRNRFEVSIDDAENAIDIVRYSLETWRGIFSSREDREHEQWARQLHAWLLKRPGQRASESAMLKTVTPKLLRSRHKRDTALAILQNCGLVKRATDQSPDGVTRILHNEWMAIADD</sequence>
<dbReference type="EMBL" id="CP157743">
    <property type="protein sequence ID" value="XBS18801.1"/>
    <property type="molecule type" value="Genomic_DNA"/>
</dbReference>
<gene>
    <name evidence="2" type="ORF">Q9L42_010475</name>
</gene>
<evidence type="ECO:0000313" key="3">
    <source>
        <dbReference type="Proteomes" id="UP001225378"/>
    </source>
</evidence>
<reference evidence="2 3" key="1">
    <citation type="journal article" date="2024" name="Microbiology">
        <title>Methylomarinum rosea sp. nov., a novel halophilic methanotrophic bacterium from the hypersaline Lake Elton.</title>
        <authorList>
            <person name="Suleimanov R.Z."/>
            <person name="Oshkin I.Y."/>
            <person name="Danilova O.V."/>
            <person name="Suzina N.E."/>
            <person name="Dedysh S.N."/>
        </authorList>
    </citation>
    <scope>NUCLEOTIDE SEQUENCE [LARGE SCALE GENOMIC DNA]</scope>
    <source>
        <strain evidence="2 3">Ch1-1</strain>
    </source>
</reference>
<feature type="compositionally biased region" description="Basic and acidic residues" evidence="1">
    <location>
        <begin position="21"/>
        <end position="30"/>
    </location>
</feature>
<dbReference type="InterPro" id="IPR025048">
    <property type="entry name" value="DUF3987"/>
</dbReference>
<evidence type="ECO:0000313" key="2">
    <source>
        <dbReference type="EMBL" id="XBS18801.1"/>
    </source>
</evidence>
<dbReference type="Proteomes" id="UP001225378">
    <property type="component" value="Chromosome"/>
</dbReference>
<dbReference type="AlphaFoldDB" id="A0AAU7NQ72"/>
<evidence type="ECO:0000256" key="1">
    <source>
        <dbReference type="SAM" id="MobiDB-lite"/>
    </source>
</evidence>
<proteinExistence type="predicted"/>
<accession>A0AAU7NQ72</accession>
<feature type="region of interest" description="Disordered" evidence="1">
    <location>
        <begin position="1"/>
        <end position="54"/>
    </location>
</feature>
<dbReference type="KEGG" id="mech:Q9L42_010475"/>